<keyword evidence="2" id="KW-0472">Membrane</keyword>
<feature type="region of interest" description="Disordered" evidence="1">
    <location>
        <begin position="193"/>
        <end position="259"/>
    </location>
</feature>
<protein>
    <recommendedName>
        <fullName evidence="5">DUF2637 domain-containing protein</fullName>
    </recommendedName>
</protein>
<keyword evidence="2" id="KW-0812">Transmembrane</keyword>
<dbReference type="EMBL" id="JACHIW010000001">
    <property type="protein sequence ID" value="MBB5153031.1"/>
    <property type="molecule type" value="Genomic_DNA"/>
</dbReference>
<evidence type="ECO:0000313" key="4">
    <source>
        <dbReference type="Proteomes" id="UP000584374"/>
    </source>
</evidence>
<feature type="transmembrane region" description="Helical" evidence="2">
    <location>
        <begin position="56"/>
        <end position="75"/>
    </location>
</feature>
<proteinExistence type="predicted"/>
<keyword evidence="2" id="KW-1133">Transmembrane helix</keyword>
<keyword evidence="4" id="KW-1185">Reference proteome</keyword>
<feature type="compositionally biased region" description="Pro residues" evidence="1">
    <location>
        <begin position="229"/>
        <end position="240"/>
    </location>
</feature>
<evidence type="ECO:0000256" key="1">
    <source>
        <dbReference type="SAM" id="MobiDB-lite"/>
    </source>
</evidence>
<evidence type="ECO:0000256" key="2">
    <source>
        <dbReference type="SAM" id="Phobius"/>
    </source>
</evidence>
<sequence length="309" mass="33814">MRVRPRPQDGQEGETRRVGKLRKRIAEATRLRGLVRNPDLNAVEIERHRRRTLAGLWFFLALGLVFTSAGVQKFLAGKATFTDPLWWAAWTVEPMFAGLLIVLLNFEALILSHGIEPDHQWWSRLKRVLLVATLFMNVIPQLVPLFTDWDAFNPGSAFVHAIVPVIVYGLAEVIPVIQARARQAILQGYEQADQSEQVDQADHEAPSPQEGVPSPAEAALLQPRGLGPDQPPAPSPPQEPAPTQKSPTVAKRGPNLPPPMVKAVLGARSKAAAQGRELTVADVQAVINISGELAERIVADYTTNGHPVA</sequence>
<name>A0A840Q0I7_9PSEU</name>
<dbReference type="AlphaFoldDB" id="A0A840Q0I7"/>
<reference evidence="3 4" key="1">
    <citation type="submission" date="2020-08" db="EMBL/GenBank/DDBJ databases">
        <title>Sequencing the genomes of 1000 actinobacteria strains.</title>
        <authorList>
            <person name="Klenk H.-P."/>
        </authorList>
    </citation>
    <scope>NUCLEOTIDE SEQUENCE [LARGE SCALE GENOMIC DNA]</scope>
    <source>
        <strain evidence="3 4">DSM 45584</strain>
    </source>
</reference>
<dbReference type="Proteomes" id="UP000584374">
    <property type="component" value="Unassembled WGS sequence"/>
</dbReference>
<dbReference type="RefSeq" id="WP_184723264.1">
    <property type="nucleotide sequence ID" value="NZ_JACHIW010000001.1"/>
</dbReference>
<feature type="transmembrane region" description="Helical" evidence="2">
    <location>
        <begin position="158"/>
        <end position="177"/>
    </location>
</feature>
<evidence type="ECO:0008006" key="5">
    <source>
        <dbReference type="Google" id="ProtNLM"/>
    </source>
</evidence>
<accession>A0A840Q0I7</accession>
<organism evidence="3 4">
    <name type="scientific">Saccharopolyspora phatthalungensis</name>
    <dbReference type="NCBI Taxonomy" id="664693"/>
    <lineage>
        <taxon>Bacteria</taxon>
        <taxon>Bacillati</taxon>
        <taxon>Actinomycetota</taxon>
        <taxon>Actinomycetes</taxon>
        <taxon>Pseudonocardiales</taxon>
        <taxon>Pseudonocardiaceae</taxon>
        <taxon>Saccharopolyspora</taxon>
    </lineage>
</organism>
<feature type="transmembrane region" description="Helical" evidence="2">
    <location>
        <begin position="95"/>
        <end position="115"/>
    </location>
</feature>
<evidence type="ECO:0000313" key="3">
    <source>
        <dbReference type="EMBL" id="MBB5153031.1"/>
    </source>
</evidence>
<comment type="caution">
    <text evidence="3">The sequence shown here is derived from an EMBL/GenBank/DDBJ whole genome shotgun (WGS) entry which is preliminary data.</text>
</comment>
<feature type="transmembrane region" description="Helical" evidence="2">
    <location>
        <begin position="127"/>
        <end position="146"/>
    </location>
</feature>
<gene>
    <name evidence="3" type="ORF">BJ970_000565</name>
</gene>